<dbReference type="KEGG" id="epa:110235263"/>
<dbReference type="SUPFAM" id="SSF57302">
    <property type="entry name" value="Snake toxin-like"/>
    <property type="match status" value="1"/>
</dbReference>
<dbReference type="AlphaFoldDB" id="A0A913WZM5"/>
<sequence length="197" mass="21235">MESLINQTKRQTMSLSSLLPITLLFVCYLIPFGSALVCYQCSNVSGLLPHRDCSNPINQTCDVGYNTCLIALYNLTNNIGSTPLIQMLRNCSTAQDCNDNCNKRNETTNGEVLNCNIHCCSSNECNLDFPVPSTSIPSTAPSNQTTNTSSTESSNRPRVTTDTKPKITSTASTIKMVGSIAIGAAVLLGRFTGMFMA</sequence>
<reference evidence="2" key="1">
    <citation type="submission" date="2022-11" db="UniProtKB">
        <authorList>
            <consortium name="EnsemblMetazoa"/>
        </authorList>
    </citation>
    <scope>IDENTIFICATION</scope>
</reference>
<organism evidence="2 3">
    <name type="scientific">Exaiptasia diaphana</name>
    <name type="common">Tropical sea anemone</name>
    <name type="synonym">Aiptasia pulchella</name>
    <dbReference type="NCBI Taxonomy" id="2652724"/>
    <lineage>
        <taxon>Eukaryota</taxon>
        <taxon>Metazoa</taxon>
        <taxon>Cnidaria</taxon>
        <taxon>Anthozoa</taxon>
        <taxon>Hexacorallia</taxon>
        <taxon>Actiniaria</taxon>
        <taxon>Aiptasiidae</taxon>
        <taxon>Exaiptasia</taxon>
    </lineage>
</organism>
<feature type="region of interest" description="Disordered" evidence="1">
    <location>
        <begin position="136"/>
        <end position="167"/>
    </location>
</feature>
<dbReference type="EnsemblMetazoa" id="XM_021040749.2">
    <property type="protein sequence ID" value="XP_020896408.1"/>
    <property type="gene ID" value="LOC110235263"/>
</dbReference>
<dbReference type="Proteomes" id="UP000887567">
    <property type="component" value="Unplaced"/>
</dbReference>
<protein>
    <submittedName>
        <fullName evidence="2">Uncharacterized protein</fullName>
    </submittedName>
</protein>
<keyword evidence="3" id="KW-1185">Reference proteome</keyword>
<accession>A0A913WZM5</accession>
<evidence type="ECO:0000313" key="3">
    <source>
        <dbReference type="Proteomes" id="UP000887567"/>
    </source>
</evidence>
<dbReference type="RefSeq" id="XP_020896408.1">
    <property type="nucleotide sequence ID" value="XM_021040749.2"/>
</dbReference>
<proteinExistence type="predicted"/>
<evidence type="ECO:0000313" key="2">
    <source>
        <dbReference type="EnsemblMetazoa" id="XP_020896408.1"/>
    </source>
</evidence>
<feature type="compositionally biased region" description="Low complexity" evidence="1">
    <location>
        <begin position="138"/>
        <end position="154"/>
    </location>
</feature>
<dbReference type="CDD" id="cd00117">
    <property type="entry name" value="TFP"/>
    <property type="match status" value="1"/>
</dbReference>
<dbReference type="GeneID" id="110235263"/>
<name>A0A913WZM5_EXADI</name>
<evidence type="ECO:0000256" key="1">
    <source>
        <dbReference type="SAM" id="MobiDB-lite"/>
    </source>
</evidence>
<dbReference type="InterPro" id="IPR045860">
    <property type="entry name" value="Snake_toxin-like_sf"/>
</dbReference>